<dbReference type="CDD" id="cd07377">
    <property type="entry name" value="WHTH_GntR"/>
    <property type="match status" value="1"/>
</dbReference>
<dbReference type="InterPro" id="IPR036388">
    <property type="entry name" value="WH-like_DNA-bd_sf"/>
</dbReference>
<gene>
    <name evidence="5" type="ordered locus">ANT_00080</name>
</gene>
<dbReference type="EMBL" id="AP012029">
    <property type="protein sequence ID" value="BAJ62042.1"/>
    <property type="molecule type" value="Genomic_DNA"/>
</dbReference>
<dbReference type="KEGG" id="atm:ANT_00080"/>
<dbReference type="PANTHER" id="PTHR38445">
    <property type="entry name" value="HTH-TYPE TRANSCRIPTIONAL REPRESSOR YTRA"/>
    <property type="match status" value="1"/>
</dbReference>
<dbReference type="Gene3D" id="1.10.10.10">
    <property type="entry name" value="Winged helix-like DNA-binding domain superfamily/Winged helix DNA-binding domain"/>
    <property type="match status" value="1"/>
</dbReference>
<dbReference type="InParanoid" id="E8MY97"/>
<keyword evidence="2" id="KW-0238">DNA-binding</keyword>
<dbReference type="PANTHER" id="PTHR38445:SF9">
    <property type="entry name" value="HTH-TYPE TRANSCRIPTIONAL REPRESSOR YTRA"/>
    <property type="match status" value="1"/>
</dbReference>
<dbReference type="SUPFAM" id="SSF46785">
    <property type="entry name" value="Winged helix' DNA-binding domain"/>
    <property type="match status" value="1"/>
</dbReference>
<sequence>MEGEGLNGFKGFQLDFRSGVPIYEQIVAHVRQQIESGTLQPGDQLPTVRQLALELRVNFNTVARAYRLLDEAGLISTQQGRGTYILEQPPPERGERLRQRTLEEMTEDYLMGALRRGYDLEEIEQVFYRAVQRRREGQYELTDEQKGQMED</sequence>
<evidence type="ECO:0000313" key="5">
    <source>
        <dbReference type="EMBL" id="BAJ62042.1"/>
    </source>
</evidence>
<evidence type="ECO:0000259" key="4">
    <source>
        <dbReference type="PROSITE" id="PS50949"/>
    </source>
</evidence>
<dbReference type="OrthoDB" id="163333at2"/>
<evidence type="ECO:0000256" key="2">
    <source>
        <dbReference type="ARBA" id="ARBA00023125"/>
    </source>
</evidence>
<dbReference type="PROSITE" id="PS50949">
    <property type="entry name" value="HTH_GNTR"/>
    <property type="match status" value="1"/>
</dbReference>
<protein>
    <submittedName>
        <fullName evidence="5">GntR family transcriptional regulator</fullName>
    </submittedName>
</protein>
<dbReference type="FunCoup" id="E8MY97">
    <property type="interactions" value="26"/>
</dbReference>
<evidence type="ECO:0000313" key="6">
    <source>
        <dbReference type="Proteomes" id="UP000008922"/>
    </source>
</evidence>
<dbReference type="SMART" id="SM00345">
    <property type="entry name" value="HTH_GNTR"/>
    <property type="match status" value="1"/>
</dbReference>
<dbReference type="InterPro" id="IPR036390">
    <property type="entry name" value="WH_DNA-bd_sf"/>
</dbReference>
<dbReference type="HOGENOM" id="CLU_017584_10_2_0"/>
<feature type="domain" description="HTH gntR-type" evidence="4">
    <location>
        <begin position="20"/>
        <end position="88"/>
    </location>
</feature>
<evidence type="ECO:0000256" key="3">
    <source>
        <dbReference type="ARBA" id="ARBA00023163"/>
    </source>
</evidence>
<keyword evidence="3" id="KW-0804">Transcription</keyword>
<reference evidence="5 6" key="1">
    <citation type="submission" date="2010-12" db="EMBL/GenBank/DDBJ databases">
        <title>Whole genome sequence of Anaerolinea thermophila UNI-1.</title>
        <authorList>
            <person name="Narita-Yamada S."/>
            <person name="Kishi E."/>
            <person name="Watanabe Y."/>
            <person name="Takasaki K."/>
            <person name="Ankai A."/>
            <person name="Oguchi A."/>
            <person name="Fukui S."/>
            <person name="Takahashi M."/>
            <person name="Yashiro I."/>
            <person name="Hosoyama A."/>
            <person name="Sekiguchi Y."/>
            <person name="Hanada S."/>
            <person name="Fujita N."/>
        </authorList>
    </citation>
    <scope>NUCLEOTIDE SEQUENCE [LARGE SCALE GENOMIC DNA]</scope>
    <source>
        <strain evidence="6">DSM 14523 / JCM 11388 / NBRC 100420 / UNI-1</strain>
    </source>
</reference>
<keyword evidence="1" id="KW-0805">Transcription regulation</keyword>
<dbReference type="STRING" id="926569.ANT_00080"/>
<dbReference type="eggNOG" id="COG1725">
    <property type="taxonomic scope" value="Bacteria"/>
</dbReference>
<organism evidence="5 6">
    <name type="scientific">Anaerolinea thermophila (strain DSM 14523 / JCM 11388 / NBRC 100420 / UNI-1)</name>
    <dbReference type="NCBI Taxonomy" id="926569"/>
    <lineage>
        <taxon>Bacteria</taxon>
        <taxon>Bacillati</taxon>
        <taxon>Chloroflexota</taxon>
        <taxon>Anaerolineae</taxon>
        <taxon>Anaerolineales</taxon>
        <taxon>Anaerolineaceae</taxon>
        <taxon>Anaerolinea</taxon>
    </lineage>
</organism>
<proteinExistence type="predicted"/>
<dbReference type="Proteomes" id="UP000008922">
    <property type="component" value="Chromosome"/>
</dbReference>
<dbReference type="Pfam" id="PF00392">
    <property type="entry name" value="GntR"/>
    <property type="match status" value="1"/>
</dbReference>
<evidence type="ECO:0000256" key="1">
    <source>
        <dbReference type="ARBA" id="ARBA00023015"/>
    </source>
</evidence>
<name>E8MY97_ANATU</name>
<keyword evidence="6" id="KW-1185">Reference proteome</keyword>
<dbReference type="GO" id="GO:0003677">
    <property type="term" value="F:DNA binding"/>
    <property type="evidence" value="ECO:0007669"/>
    <property type="project" value="UniProtKB-KW"/>
</dbReference>
<accession>E8MY97</accession>
<dbReference type="InterPro" id="IPR000524">
    <property type="entry name" value="Tscrpt_reg_HTH_GntR"/>
</dbReference>
<dbReference type="AlphaFoldDB" id="E8MY97"/>
<dbReference type="GO" id="GO:0003700">
    <property type="term" value="F:DNA-binding transcription factor activity"/>
    <property type="evidence" value="ECO:0007669"/>
    <property type="project" value="InterPro"/>
</dbReference>